<dbReference type="SUPFAM" id="SSF58014">
    <property type="entry name" value="Coiled-coil domain of nucleotide exchange factor GrpE"/>
    <property type="match status" value="1"/>
</dbReference>
<feature type="region of interest" description="Disordered" evidence="6">
    <location>
        <begin position="1"/>
        <end position="48"/>
    </location>
</feature>
<protein>
    <recommendedName>
        <fullName evidence="3 4">Protein GrpE</fullName>
    </recommendedName>
    <alternativeName>
        <fullName evidence="3">HSP-70 cofactor</fullName>
    </alternativeName>
</protein>
<dbReference type="AlphaFoldDB" id="A0A438ARH2"/>
<dbReference type="InterPro" id="IPR009012">
    <property type="entry name" value="GrpE_head"/>
</dbReference>
<keyword evidence="2 3" id="KW-0143">Chaperone</keyword>
<dbReference type="OrthoDB" id="5191115at2"/>
<dbReference type="Proteomes" id="UP000283479">
    <property type="component" value="Unassembled WGS sequence"/>
</dbReference>
<gene>
    <name evidence="3 7" type="primary">grpE</name>
    <name evidence="7" type="ORF">EGT50_13880</name>
</gene>
<dbReference type="Gene3D" id="2.30.22.10">
    <property type="entry name" value="Head domain of nucleotide exchange factor GrpE"/>
    <property type="match status" value="1"/>
</dbReference>
<keyword evidence="8" id="KW-1185">Reference proteome</keyword>
<evidence type="ECO:0000313" key="7">
    <source>
        <dbReference type="EMBL" id="RVW01303.1"/>
    </source>
</evidence>
<accession>A0A438ARH2</accession>
<dbReference type="PRINTS" id="PR00773">
    <property type="entry name" value="GRPEPROTEIN"/>
</dbReference>
<comment type="subunit">
    <text evidence="3">Homodimer.</text>
</comment>
<evidence type="ECO:0000256" key="5">
    <source>
        <dbReference type="RuleBase" id="RU004478"/>
    </source>
</evidence>
<sequence>MTGEHPERDPVITDGKVVDPFDTDEPVSFAPEAEVGAEPADAGALETDELGKVTAERDQFATELGYAKAEIANLHRNSRTRIDRAVEDERIAVVSKFLDVVDDLDRARSHGDLETGPMKALSDKLSGVLDGLGLVGFGAEGDAFSPELHEAVQMEGDGDNPVLGTVLRKGYRLGERVLRTAMVTVTNGEPASDAVAE</sequence>
<name>A0A438ARH2_9NOCA</name>
<evidence type="ECO:0000313" key="8">
    <source>
        <dbReference type="Proteomes" id="UP000283479"/>
    </source>
</evidence>
<proteinExistence type="inferred from homology"/>
<dbReference type="PANTHER" id="PTHR21237:SF23">
    <property type="entry name" value="GRPE PROTEIN HOMOLOG, MITOCHONDRIAL"/>
    <property type="match status" value="1"/>
</dbReference>
<dbReference type="GO" id="GO:0051087">
    <property type="term" value="F:protein-folding chaperone binding"/>
    <property type="evidence" value="ECO:0007669"/>
    <property type="project" value="InterPro"/>
</dbReference>
<dbReference type="GO" id="GO:0051082">
    <property type="term" value="F:unfolded protein binding"/>
    <property type="evidence" value="ECO:0007669"/>
    <property type="project" value="TreeGrafter"/>
</dbReference>
<dbReference type="GO" id="GO:0000774">
    <property type="term" value="F:adenyl-nucleotide exchange factor activity"/>
    <property type="evidence" value="ECO:0007669"/>
    <property type="project" value="InterPro"/>
</dbReference>
<feature type="compositionally biased region" description="Basic and acidic residues" evidence="6">
    <location>
        <begin position="1"/>
        <end position="19"/>
    </location>
</feature>
<dbReference type="EMBL" id="RKLO01000005">
    <property type="protein sequence ID" value="RVW01303.1"/>
    <property type="molecule type" value="Genomic_DNA"/>
</dbReference>
<dbReference type="SUPFAM" id="SSF51064">
    <property type="entry name" value="Head domain of nucleotide exchange factor GrpE"/>
    <property type="match status" value="1"/>
</dbReference>
<dbReference type="RefSeq" id="WP_127955207.1">
    <property type="nucleotide sequence ID" value="NZ_RKLO01000005.1"/>
</dbReference>
<dbReference type="Gene3D" id="3.90.20.20">
    <property type="match status" value="1"/>
</dbReference>
<comment type="similarity">
    <text evidence="1 3 5">Belongs to the GrpE family.</text>
</comment>
<reference evidence="7 8" key="1">
    <citation type="submission" date="2018-11" db="EMBL/GenBank/DDBJ databases">
        <title>Rhodococcus spongicola sp. nov. and Rhodococcus xishaensis sp. nov. from marine sponges.</title>
        <authorList>
            <person name="Li L."/>
            <person name="Lin H.W."/>
        </authorList>
    </citation>
    <scope>NUCLEOTIDE SEQUENCE [LARGE SCALE GENOMIC DNA]</scope>
    <source>
        <strain evidence="7 8">LHW51113</strain>
    </source>
</reference>
<dbReference type="InterPro" id="IPR000740">
    <property type="entry name" value="GrpE"/>
</dbReference>
<comment type="caution">
    <text evidence="7">The sequence shown here is derived from an EMBL/GenBank/DDBJ whole genome shotgun (WGS) entry which is preliminary data.</text>
</comment>
<evidence type="ECO:0000256" key="1">
    <source>
        <dbReference type="ARBA" id="ARBA00009054"/>
    </source>
</evidence>
<dbReference type="GO" id="GO:0042803">
    <property type="term" value="F:protein homodimerization activity"/>
    <property type="evidence" value="ECO:0007669"/>
    <property type="project" value="InterPro"/>
</dbReference>
<dbReference type="PROSITE" id="PS01071">
    <property type="entry name" value="GRPE"/>
    <property type="match status" value="1"/>
</dbReference>
<dbReference type="GO" id="GO:0006457">
    <property type="term" value="P:protein folding"/>
    <property type="evidence" value="ECO:0007669"/>
    <property type="project" value="InterPro"/>
</dbReference>
<comment type="subcellular location">
    <subcellularLocation>
        <location evidence="3">Cytoplasm</location>
    </subcellularLocation>
</comment>
<keyword evidence="3" id="KW-0963">Cytoplasm</keyword>
<dbReference type="HAMAP" id="MF_01151">
    <property type="entry name" value="GrpE"/>
    <property type="match status" value="1"/>
</dbReference>
<dbReference type="InterPro" id="IPR013805">
    <property type="entry name" value="GrpE_CC"/>
</dbReference>
<keyword evidence="3 4" id="KW-0346">Stress response</keyword>
<dbReference type="Pfam" id="PF01025">
    <property type="entry name" value="GrpE"/>
    <property type="match status" value="1"/>
</dbReference>
<evidence type="ECO:0000256" key="6">
    <source>
        <dbReference type="SAM" id="MobiDB-lite"/>
    </source>
</evidence>
<evidence type="ECO:0000256" key="3">
    <source>
        <dbReference type="HAMAP-Rule" id="MF_01151"/>
    </source>
</evidence>
<comment type="function">
    <text evidence="3 4">Participates actively in the response to hyperosmotic and heat shock by preventing the aggregation of stress-denatured proteins, in association with DnaK and GrpE. It is the nucleotide exchange factor for DnaK and may function as a thermosensor. Unfolded proteins bind initially to DnaJ; upon interaction with the DnaJ-bound protein, DnaK hydrolyzes its bound ATP, resulting in the formation of a stable complex. GrpE releases ADP from DnaK; ATP binding to DnaK triggers the release of the substrate protein, thus completing the reaction cycle. Several rounds of ATP-dependent interactions between DnaJ, DnaK and GrpE are required for fully efficient folding.</text>
</comment>
<evidence type="ECO:0000256" key="2">
    <source>
        <dbReference type="ARBA" id="ARBA00023186"/>
    </source>
</evidence>
<evidence type="ECO:0000256" key="4">
    <source>
        <dbReference type="RuleBase" id="RU000639"/>
    </source>
</evidence>
<dbReference type="PANTHER" id="PTHR21237">
    <property type="entry name" value="GRPE PROTEIN"/>
    <property type="match status" value="1"/>
</dbReference>
<dbReference type="GO" id="GO:0005737">
    <property type="term" value="C:cytoplasm"/>
    <property type="evidence" value="ECO:0007669"/>
    <property type="project" value="UniProtKB-SubCell"/>
</dbReference>
<organism evidence="7 8">
    <name type="scientific">Rhodococcus xishaensis</name>
    <dbReference type="NCBI Taxonomy" id="2487364"/>
    <lineage>
        <taxon>Bacteria</taxon>
        <taxon>Bacillati</taxon>
        <taxon>Actinomycetota</taxon>
        <taxon>Actinomycetes</taxon>
        <taxon>Mycobacteriales</taxon>
        <taxon>Nocardiaceae</taxon>
        <taxon>Rhodococcus</taxon>
    </lineage>
</organism>